<dbReference type="Proteomes" id="UP000249081">
    <property type="component" value="Unassembled WGS sequence"/>
</dbReference>
<dbReference type="InterPro" id="IPR052712">
    <property type="entry name" value="Acid_resist_chaperone_HdeD"/>
</dbReference>
<comment type="caution">
    <text evidence="2">The sequence shown here is derived from an EMBL/GenBank/DDBJ whole genome shotgun (WGS) entry which is preliminary data.</text>
</comment>
<reference evidence="3" key="1">
    <citation type="submission" date="2018-04" db="EMBL/GenBank/DDBJ databases">
        <authorList>
            <person name="Cornet L."/>
        </authorList>
    </citation>
    <scope>NUCLEOTIDE SEQUENCE [LARGE SCALE GENOMIC DNA]</scope>
</reference>
<reference evidence="2 3" key="2">
    <citation type="submission" date="2018-06" db="EMBL/GenBank/DDBJ databases">
        <title>Metagenomic assembly of (sub)arctic Cyanobacteria and their associated microbiome from non-axenic cultures.</title>
        <authorList>
            <person name="Baurain D."/>
        </authorList>
    </citation>
    <scope>NUCLEOTIDE SEQUENCE [LARGE SCALE GENOMIC DNA]</scope>
    <source>
        <strain evidence="2">ULC041bin1</strain>
    </source>
</reference>
<gene>
    <name evidence="2" type="ORF">DCF17_06045</name>
</gene>
<dbReference type="EMBL" id="QBMN01000029">
    <property type="protein sequence ID" value="PZO43218.1"/>
    <property type="molecule type" value="Genomic_DNA"/>
</dbReference>
<evidence type="ECO:0000256" key="1">
    <source>
        <dbReference type="SAM" id="Phobius"/>
    </source>
</evidence>
<sequence length="167" mass="17529">MIALSLGLMLLGIVAILVPHIALAFFTSGPGWLVLISGILQVIQSFQAGPVRGTCLSRGVGALYAIAGLYILINPVKSAAVFAFALGLLFIVEGVFTIAMAFGYRAGRSLSWFVAINGIVTLTLGIFVINGWPFRALWLIGMYMGISLLLSGASLLSAALAAREELA</sequence>
<evidence type="ECO:0000313" key="3">
    <source>
        <dbReference type="Proteomes" id="UP000249081"/>
    </source>
</evidence>
<feature type="transmembrane region" description="Helical" evidence="1">
    <location>
        <begin position="55"/>
        <end position="73"/>
    </location>
</feature>
<keyword evidence="1" id="KW-0472">Membrane</keyword>
<dbReference type="InterPro" id="IPR005325">
    <property type="entry name" value="DUF308_memb"/>
</dbReference>
<proteinExistence type="predicted"/>
<accession>A0A2W4YJM0</accession>
<feature type="transmembrane region" description="Helical" evidence="1">
    <location>
        <begin position="110"/>
        <end position="130"/>
    </location>
</feature>
<dbReference type="PANTHER" id="PTHR34989:SF1">
    <property type="entry name" value="PROTEIN HDED"/>
    <property type="match status" value="1"/>
</dbReference>
<dbReference type="AlphaFoldDB" id="A0A2W4YJM0"/>
<dbReference type="Pfam" id="PF03729">
    <property type="entry name" value="DUF308"/>
    <property type="match status" value="2"/>
</dbReference>
<organism evidence="2 3">
    <name type="scientific">Shackletoniella antarctica</name>
    <dbReference type="NCBI Taxonomy" id="268115"/>
    <lineage>
        <taxon>Bacteria</taxon>
        <taxon>Bacillati</taxon>
        <taxon>Cyanobacteriota</taxon>
        <taxon>Cyanophyceae</taxon>
        <taxon>Oculatellales</taxon>
        <taxon>Oculatellaceae</taxon>
        <taxon>Shackletoniella</taxon>
    </lineage>
</organism>
<keyword evidence="1" id="KW-0812">Transmembrane</keyword>
<dbReference type="PANTHER" id="PTHR34989">
    <property type="entry name" value="PROTEIN HDED"/>
    <property type="match status" value="1"/>
</dbReference>
<protein>
    <recommendedName>
        <fullName evidence="4">HdeD family acid-resistance protein</fullName>
    </recommendedName>
</protein>
<feature type="transmembrane region" description="Helical" evidence="1">
    <location>
        <begin position="136"/>
        <end position="162"/>
    </location>
</feature>
<feature type="transmembrane region" description="Helical" evidence="1">
    <location>
        <begin position="79"/>
        <end position="103"/>
    </location>
</feature>
<dbReference type="GO" id="GO:0005886">
    <property type="term" value="C:plasma membrane"/>
    <property type="evidence" value="ECO:0007669"/>
    <property type="project" value="TreeGrafter"/>
</dbReference>
<name>A0A2W4YJM0_9CYAN</name>
<keyword evidence="1" id="KW-1133">Transmembrane helix</keyword>
<evidence type="ECO:0000313" key="2">
    <source>
        <dbReference type="EMBL" id="PZO43218.1"/>
    </source>
</evidence>
<evidence type="ECO:0008006" key="4">
    <source>
        <dbReference type="Google" id="ProtNLM"/>
    </source>
</evidence>